<dbReference type="Pfam" id="PF20990">
    <property type="entry name" value="DUF2207_C"/>
    <property type="match status" value="1"/>
</dbReference>
<dbReference type="KEGG" id="kox:KOX_18175"/>
<evidence type="ECO:0000259" key="5">
    <source>
        <dbReference type="Pfam" id="PF20990"/>
    </source>
</evidence>
<feature type="domain" description="Predicted membrane protein YciQ-like C-terminal" evidence="5">
    <location>
        <begin position="306"/>
        <end position="606"/>
    </location>
</feature>
<feature type="transmembrane region" description="Helical" evidence="2">
    <location>
        <begin position="272"/>
        <end position="289"/>
    </location>
</feature>
<dbReference type="RefSeq" id="WP_014228983.1">
    <property type="nucleotide sequence ID" value="NC_016612.1"/>
</dbReference>
<dbReference type="InterPro" id="IPR048389">
    <property type="entry name" value="YciQ-like_C"/>
</dbReference>
<evidence type="ECO:0008006" key="8">
    <source>
        <dbReference type="Google" id="ProtNLM"/>
    </source>
</evidence>
<dbReference type="EMBL" id="CP003218">
    <property type="protein sequence ID" value="AEX05357.1"/>
    <property type="molecule type" value="Genomic_DNA"/>
</dbReference>
<sequence>MANLLFRGLRTLVLLLLLNISAAFAAGDMIIIKDASQLPAGAIPAYEHILSFDARARFNPDGSMEMRENIKVLSLGRQIRRGIFRTLPLTWNRQDGKIFRVYYAIESVSRDGVPEPFSLDEAEKNLTVRIGSGERLLKPGIYNYEIRYQISNHFSRFPEWDELYWNVTGNDWAWPISKASFRLELPDAAGNLNADAKDARVRSLDVYTGVAGAKEHNAQVLPDGSVRTLRPLARGEGLTVVYTWPRSILADAPAPEAALPLVHLLIPTLKTGVVWLPLLLMAAYYLIWWRKNVTKAGLKMPPVVALYSPPPGMSPGYLRFITRRKYDDVAFSSDLLALVAKRGMAVSGDSQHTPNPWLANAGVKQRLTRLPVEGNRQLNYDDRQLLSTLFKGKQKNIDLSKAHQRSMQTAREEQEKRCEAQRDKLFRKWGQPLRRCIYIALLVPVACGLWVNTEAALLTIPAAVFMLIGGAMLACLLRFICRPREMWRAWGPVPLFFLAIFGPFATLGGGIFLFGILPITQLPSGYIGALMAALVLCVFVAWKTPRYTQRGLDELAIAKGLMRYLGTAEKHRYQIIYPPEQMISHFEALLPVALALGVGKTWANTFAHYLSSTGAVSHAFAGADWGSVHHFSEACRTASMSTPDSGSGNGSSSGSGYSGSGSSGGGSSGGGSGGGGGGGW</sequence>
<dbReference type="InterPro" id="IPR018702">
    <property type="entry name" value="DUF2207"/>
</dbReference>
<evidence type="ECO:0000313" key="6">
    <source>
        <dbReference type="EMBL" id="AEX05357.1"/>
    </source>
</evidence>
<proteinExistence type="predicted"/>
<feature type="transmembrane region" description="Helical" evidence="2">
    <location>
        <begin position="493"/>
        <end position="517"/>
    </location>
</feature>
<accession>A0A0H3HCY1</accession>
<keyword evidence="2" id="KW-0812">Transmembrane</keyword>
<evidence type="ECO:0000256" key="2">
    <source>
        <dbReference type="SAM" id="Phobius"/>
    </source>
</evidence>
<dbReference type="PATRIC" id="fig|1006551.4.peg.3640"/>
<organism evidence="6 7">
    <name type="scientific">Klebsiella michiganensis (strain ATCC 8724 / DSM 4798 / JCM 20051 / NBRC 3318 / NRRL B-199 / KCTC 1686 / BUCSAV 143 / CCM 1901)</name>
    <dbReference type="NCBI Taxonomy" id="1006551"/>
    <lineage>
        <taxon>Bacteria</taxon>
        <taxon>Pseudomonadati</taxon>
        <taxon>Pseudomonadota</taxon>
        <taxon>Gammaproteobacteria</taxon>
        <taxon>Enterobacterales</taxon>
        <taxon>Enterobacteriaceae</taxon>
        <taxon>Klebsiella/Raoultella group</taxon>
        <taxon>Klebsiella</taxon>
    </lineage>
</organism>
<feature type="compositionally biased region" description="Gly residues" evidence="1">
    <location>
        <begin position="647"/>
        <end position="680"/>
    </location>
</feature>
<dbReference type="HOGENOM" id="CLU_015045_2_0_6"/>
<evidence type="ECO:0000256" key="1">
    <source>
        <dbReference type="SAM" id="MobiDB-lite"/>
    </source>
</evidence>
<feature type="domain" description="DUF2207" evidence="4">
    <location>
        <begin position="49"/>
        <end position="244"/>
    </location>
</feature>
<feature type="region of interest" description="Disordered" evidence="1">
    <location>
        <begin position="639"/>
        <end position="680"/>
    </location>
</feature>
<evidence type="ECO:0000313" key="7">
    <source>
        <dbReference type="Proteomes" id="UP000007843"/>
    </source>
</evidence>
<keyword evidence="2" id="KW-0472">Membrane</keyword>
<keyword evidence="3" id="KW-0732">Signal</keyword>
<gene>
    <name evidence="6" type="ordered locus">KOX_18175</name>
</gene>
<dbReference type="Proteomes" id="UP000007843">
    <property type="component" value="Chromosome"/>
</dbReference>
<feature type="chain" id="PRO_5002611121" description="DUF2207 domain-containing protein" evidence="3">
    <location>
        <begin position="26"/>
        <end position="680"/>
    </location>
</feature>
<dbReference type="AlphaFoldDB" id="A0A0H3HCY1"/>
<dbReference type="Pfam" id="PF09972">
    <property type="entry name" value="DUF2207"/>
    <property type="match status" value="1"/>
</dbReference>
<feature type="transmembrane region" description="Helical" evidence="2">
    <location>
        <begin position="432"/>
        <end position="451"/>
    </location>
</feature>
<reference evidence="6 7" key="1">
    <citation type="journal article" date="2012" name="J. Bacteriol.">
        <title>Complete genome sequence of Klebsiella oxytoca KCTC 1686, used in production of 2,3-butanediol.</title>
        <authorList>
            <person name="Shin S.H."/>
            <person name="Kim S."/>
            <person name="Kim J.Y."/>
            <person name="Lee S."/>
            <person name="Um Y."/>
            <person name="Oh M.K."/>
            <person name="Kim Y.R."/>
            <person name="Lee J."/>
            <person name="Yang K.S."/>
        </authorList>
    </citation>
    <scope>NUCLEOTIDE SEQUENCE [LARGE SCALE GENOMIC DNA]</scope>
    <source>
        <strain evidence="7">ATCC 8724 / DSM 4798 / JCM 20051 / NBRC 3318 / NRRL B-199 / KCTC 1686</strain>
    </source>
</reference>
<keyword evidence="2" id="KW-1133">Transmembrane helix</keyword>
<name>A0A0H3HCY1_KLEM8</name>
<feature type="transmembrane region" description="Helical" evidence="2">
    <location>
        <begin position="457"/>
        <end position="481"/>
    </location>
</feature>
<evidence type="ECO:0000256" key="3">
    <source>
        <dbReference type="SAM" id="SignalP"/>
    </source>
</evidence>
<feature type="transmembrane region" description="Helical" evidence="2">
    <location>
        <begin position="523"/>
        <end position="542"/>
    </location>
</feature>
<feature type="signal peptide" evidence="3">
    <location>
        <begin position="1"/>
        <end position="25"/>
    </location>
</feature>
<evidence type="ECO:0000259" key="4">
    <source>
        <dbReference type="Pfam" id="PF09972"/>
    </source>
</evidence>
<protein>
    <recommendedName>
        <fullName evidence="8">DUF2207 domain-containing protein</fullName>
    </recommendedName>
</protein>